<comment type="caution">
    <text evidence="1">The sequence shown here is derived from an EMBL/GenBank/DDBJ whole genome shotgun (WGS) entry which is preliminary data.</text>
</comment>
<reference evidence="1 2" key="1">
    <citation type="submission" date="2019-10" db="EMBL/GenBank/DDBJ databases">
        <title>Whole-genome sequence of the purple nonsulfur photosynthetic bacterium Rhodocyclus tenuis.</title>
        <authorList>
            <person name="Kyndt J.A."/>
            <person name="Meyer T.E."/>
        </authorList>
    </citation>
    <scope>NUCLEOTIDE SEQUENCE [LARGE SCALE GENOMIC DNA]</scope>
    <source>
        <strain evidence="1 2">DSM 110</strain>
    </source>
</reference>
<dbReference type="EMBL" id="WIXJ01000003">
    <property type="protein sequence ID" value="MQY51339.1"/>
    <property type="molecule type" value="Genomic_DNA"/>
</dbReference>
<evidence type="ECO:0000313" key="1">
    <source>
        <dbReference type="EMBL" id="MQY51339.1"/>
    </source>
</evidence>
<dbReference type="OrthoDB" id="9554347at2"/>
<organism evidence="1 2">
    <name type="scientific">Rhodocyclus tenuis</name>
    <name type="common">Rhodospirillum tenue</name>
    <dbReference type="NCBI Taxonomy" id="1066"/>
    <lineage>
        <taxon>Bacteria</taxon>
        <taxon>Pseudomonadati</taxon>
        <taxon>Pseudomonadota</taxon>
        <taxon>Betaproteobacteria</taxon>
        <taxon>Rhodocyclales</taxon>
        <taxon>Rhodocyclaceae</taxon>
        <taxon>Rhodocyclus</taxon>
    </lineage>
</organism>
<gene>
    <name evidence="1" type="ORF">GHK24_06085</name>
</gene>
<evidence type="ECO:0000313" key="2">
    <source>
        <dbReference type="Proteomes" id="UP000480275"/>
    </source>
</evidence>
<name>A0A6L5JVR7_RHOTE</name>
<proteinExistence type="predicted"/>
<dbReference type="AlphaFoldDB" id="A0A6L5JVR7"/>
<protein>
    <submittedName>
        <fullName evidence="1">Uncharacterized protein</fullName>
    </submittedName>
</protein>
<dbReference type="Proteomes" id="UP000480275">
    <property type="component" value="Unassembled WGS sequence"/>
</dbReference>
<sequence length="224" mass="25480">MQERVRATFFAEEGLPTWALVHYLQQTEINYIKLVTLERIATLVQGGLDPDALVVAGESAELYQREGLRLEPSREHLFLARKEESAQKFWNVVSRHARPVVFVRETDSYRPLYELRGTNALIIRNLSINSPAKVTLEGAGTALADIYYAGEREERARIQWANEQQAQVGVNLQELARASQIINDPATPPGIREYMQEIVRQTLARQTRLNTELEIRAPSVNARV</sequence>
<accession>A0A6L5JVR7</accession>